<dbReference type="PROSITE" id="PS00474">
    <property type="entry name" value="RIBOSOMAL_L3"/>
    <property type="match status" value="1"/>
</dbReference>
<dbReference type="InterPro" id="IPR019927">
    <property type="entry name" value="Ribosomal_uL3_bac/org-type"/>
</dbReference>
<dbReference type="NCBIfam" id="TIGR03625">
    <property type="entry name" value="L3_bact"/>
    <property type="match status" value="1"/>
</dbReference>
<evidence type="ECO:0000256" key="4">
    <source>
        <dbReference type="ARBA" id="ARBA00022980"/>
    </source>
</evidence>
<reference evidence="10" key="1">
    <citation type="submission" date="2016-04" db="EMBL/GenBank/DDBJ databases">
        <title>Comparative genomics of biotechnologically important yeasts.</title>
        <authorList>
            <consortium name="DOE Joint Genome Institute"/>
            <person name="Riley R."/>
            <person name="Haridas S."/>
            <person name="Wolfe K.H."/>
            <person name="Lopes M.R."/>
            <person name="Hittinger C.T."/>
            <person name="Goker M."/>
            <person name="Salamov A."/>
            <person name="Wisecaver J."/>
            <person name="Long T.M."/>
            <person name="Aerts A.L."/>
            <person name="Barry K."/>
            <person name="Choi C."/>
            <person name="Clum A."/>
            <person name="Coughlan A.Y."/>
            <person name="Deshpande S."/>
            <person name="Douglass A.P."/>
            <person name="Hanson S.J."/>
            <person name="Klenk H.-P."/>
            <person name="Labutti K."/>
            <person name="Lapidus A."/>
            <person name="Lindquist E."/>
            <person name="Lipzen A."/>
            <person name="Meier-Kolthoff J.P."/>
            <person name="Ohm R.A."/>
            <person name="Otillar R.P."/>
            <person name="Pangilinan J."/>
            <person name="Peng Y."/>
            <person name="Rokas A."/>
            <person name="Rosa C.A."/>
            <person name="Scheuner C."/>
            <person name="Sibirny A.A."/>
            <person name="Slot J.C."/>
            <person name="Stielow J.B."/>
            <person name="Sun H."/>
            <person name="Kurtzman C.P."/>
            <person name="Blackwell M."/>
            <person name="Grigoriev I.V."/>
            <person name="Jeffries T.W."/>
        </authorList>
    </citation>
    <scope>NUCLEOTIDE SEQUENCE [LARGE SCALE GENOMIC DNA]</scope>
    <source>
        <strain evidence="10">NRRL YB-2248</strain>
    </source>
</reference>
<dbReference type="HAMAP" id="MF_01325_B">
    <property type="entry name" value="Ribosomal_uL3_B"/>
    <property type="match status" value="1"/>
</dbReference>
<gene>
    <name evidence="9" type="ORF">CANARDRAFT_202607</name>
</gene>
<protein>
    <recommendedName>
        <fullName evidence="7">Large ribosomal subunit protein uL3m</fullName>
    </recommendedName>
</protein>
<name>A0A1E4SW96_9ASCO</name>
<dbReference type="PANTHER" id="PTHR11229:SF8">
    <property type="entry name" value="LARGE RIBOSOMAL SUBUNIT PROTEIN UL3M"/>
    <property type="match status" value="1"/>
</dbReference>
<dbReference type="GO" id="GO:0005762">
    <property type="term" value="C:mitochondrial large ribosomal subunit"/>
    <property type="evidence" value="ECO:0007669"/>
    <property type="project" value="TreeGrafter"/>
</dbReference>
<dbReference type="EMBL" id="KV453861">
    <property type="protein sequence ID" value="ODV83759.1"/>
    <property type="molecule type" value="Genomic_DNA"/>
</dbReference>
<dbReference type="SUPFAM" id="SSF50447">
    <property type="entry name" value="Translation proteins"/>
    <property type="match status" value="1"/>
</dbReference>
<dbReference type="FunFam" id="2.40.30.10:FF:000004">
    <property type="entry name" value="50S ribosomal protein L3"/>
    <property type="match status" value="1"/>
</dbReference>
<evidence type="ECO:0000256" key="2">
    <source>
        <dbReference type="ARBA" id="ARBA00006540"/>
    </source>
</evidence>
<evidence type="ECO:0000256" key="7">
    <source>
        <dbReference type="ARBA" id="ARBA00035209"/>
    </source>
</evidence>
<evidence type="ECO:0000256" key="1">
    <source>
        <dbReference type="ARBA" id="ARBA00004173"/>
    </source>
</evidence>
<dbReference type="GO" id="GO:0006412">
    <property type="term" value="P:translation"/>
    <property type="evidence" value="ECO:0007669"/>
    <property type="project" value="InterPro"/>
</dbReference>
<evidence type="ECO:0000256" key="5">
    <source>
        <dbReference type="ARBA" id="ARBA00023128"/>
    </source>
</evidence>
<evidence type="ECO:0000256" key="8">
    <source>
        <dbReference type="RuleBase" id="RU003905"/>
    </source>
</evidence>
<dbReference type="Gene3D" id="3.30.160.810">
    <property type="match status" value="1"/>
</dbReference>
<keyword evidence="5" id="KW-0496">Mitochondrion</keyword>
<keyword evidence="3" id="KW-0809">Transit peptide</keyword>
<organism evidence="9 10">
    <name type="scientific">[Candida] arabinofermentans NRRL YB-2248</name>
    <dbReference type="NCBI Taxonomy" id="983967"/>
    <lineage>
        <taxon>Eukaryota</taxon>
        <taxon>Fungi</taxon>
        <taxon>Dikarya</taxon>
        <taxon>Ascomycota</taxon>
        <taxon>Saccharomycotina</taxon>
        <taxon>Pichiomycetes</taxon>
        <taxon>Pichiales</taxon>
        <taxon>Pichiaceae</taxon>
        <taxon>Ogataea</taxon>
        <taxon>Ogataea/Candida clade</taxon>
    </lineage>
</organism>
<dbReference type="Pfam" id="PF00297">
    <property type="entry name" value="Ribosomal_L3"/>
    <property type="match status" value="1"/>
</dbReference>
<dbReference type="OrthoDB" id="274683at2759"/>
<dbReference type="InterPro" id="IPR009000">
    <property type="entry name" value="Transl_B-barrel_sf"/>
</dbReference>
<keyword evidence="6 8" id="KW-0687">Ribonucleoprotein</keyword>
<keyword evidence="10" id="KW-1185">Reference proteome</keyword>
<dbReference type="GO" id="GO:0003735">
    <property type="term" value="F:structural constituent of ribosome"/>
    <property type="evidence" value="ECO:0007669"/>
    <property type="project" value="InterPro"/>
</dbReference>
<evidence type="ECO:0000256" key="6">
    <source>
        <dbReference type="ARBA" id="ARBA00023274"/>
    </source>
</evidence>
<evidence type="ECO:0000313" key="10">
    <source>
        <dbReference type="Proteomes" id="UP000094801"/>
    </source>
</evidence>
<comment type="similarity">
    <text evidence="2 8">Belongs to the universal ribosomal protein uL3 family.</text>
</comment>
<dbReference type="Proteomes" id="UP000094801">
    <property type="component" value="Unassembled WGS sequence"/>
</dbReference>
<proteinExistence type="inferred from homology"/>
<sequence length="279" mass="30763">MSLQPLKNSFTNFIRFSSTSSTTSIPLKQLISPSSIPYLESKPKLIQKSPEARRIRKKLLERPGLIGVKRGMTCYYNNQGKRLPATVIEIDQVEVIYNKTVKKNGYFAIQLGYGHKSKNQTKSMLGHFANAQISPKEKIWEFQVKNEQNLLPLGTQLKADHFKIGQLVDITSKSKGKGFSGVMKRWNFHGLKATHGVSLAHRSAGSTGQNTSPGRVFPGKKMAGHLGDEFNTIINLPVLDVNAEKGYILVKGCVSGSNGSYVRVRDALSVYGSHISVTG</sequence>
<evidence type="ECO:0000256" key="3">
    <source>
        <dbReference type="ARBA" id="ARBA00022946"/>
    </source>
</evidence>
<dbReference type="PANTHER" id="PTHR11229">
    <property type="entry name" value="50S RIBOSOMAL PROTEIN L3"/>
    <property type="match status" value="1"/>
</dbReference>
<dbReference type="Gene3D" id="2.40.30.10">
    <property type="entry name" value="Translation factors"/>
    <property type="match status" value="1"/>
</dbReference>
<dbReference type="AlphaFoldDB" id="A0A1E4SW96"/>
<keyword evidence="4 8" id="KW-0689">Ribosomal protein</keyword>
<evidence type="ECO:0000313" key="9">
    <source>
        <dbReference type="EMBL" id="ODV83759.1"/>
    </source>
</evidence>
<dbReference type="FunFam" id="3.30.160.810:FF:000001">
    <property type="entry name" value="50S ribosomal protein L3"/>
    <property type="match status" value="1"/>
</dbReference>
<dbReference type="InterPro" id="IPR000597">
    <property type="entry name" value="Ribosomal_uL3"/>
</dbReference>
<accession>A0A1E4SW96</accession>
<dbReference type="InterPro" id="IPR019926">
    <property type="entry name" value="Ribosomal_uL3_CS"/>
</dbReference>
<comment type="subcellular location">
    <subcellularLocation>
        <location evidence="1">Mitochondrion</location>
    </subcellularLocation>
</comment>
<dbReference type="STRING" id="983967.A0A1E4SW96"/>